<dbReference type="GO" id="GO:0005654">
    <property type="term" value="C:nucleoplasm"/>
    <property type="evidence" value="ECO:0007669"/>
    <property type="project" value="TreeGrafter"/>
</dbReference>
<evidence type="ECO:0000259" key="3">
    <source>
        <dbReference type="PROSITE" id="PS50954"/>
    </source>
</evidence>
<dbReference type="PROSITE" id="PS50954">
    <property type="entry name" value="LEM"/>
    <property type="match status" value="1"/>
</dbReference>
<dbReference type="Pfam" id="PF22945">
    <property type="entry name" value="LEM-3_GIY-YIG"/>
    <property type="match status" value="1"/>
</dbReference>
<evidence type="ECO:0000256" key="1">
    <source>
        <dbReference type="PROSITE-ProRule" id="PRU00023"/>
    </source>
</evidence>
<name>A0AAV7X3R9_9NEOP</name>
<proteinExistence type="predicted"/>
<organism evidence="4 5">
    <name type="scientific">Megalurothrips usitatus</name>
    <name type="common">bean blossom thrips</name>
    <dbReference type="NCBI Taxonomy" id="439358"/>
    <lineage>
        <taxon>Eukaryota</taxon>
        <taxon>Metazoa</taxon>
        <taxon>Ecdysozoa</taxon>
        <taxon>Arthropoda</taxon>
        <taxon>Hexapoda</taxon>
        <taxon>Insecta</taxon>
        <taxon>Pterygota</taxon>
        <taxon>Neoptera</taxon>
        <taxon>Paraneoptera</taxon>
        <taxon>Thysanoptera</taxon>
        <taxon>Terebrantia</taxon>
        <taxon>Thripoidea</taxon>
        <taxon>Thripidae</taxon>
        <taxon>Megalurothrips</taxon>
    </lineage>
</organism>
<dbReference type="Pfam" id="PF03020">
    <property type="entry name" value="LEM"/>
    <property type="match status" value="1"/>
</dbReference>
<feature type="domain" description="LEM" evidence="3">
    <location>
        <begin position="578"/>
        <end position="622"/>
    </location>
</feature>
<dbReference type="AlphaFoldDB" id="A0AAV7X3R9"/>
<dbReference type="PANTHER" id="PTHR46427">
    <property type="entry name" value="ANKYRIN REPEAT AND LEM DOMAIN-CONTAINING PROTEIN 1"/>
    <property type="match status" value="1"/>
</dbReference>
<dbReference type="PROSITE" id="PS50088">
    <property type="entry name" value="ANK_REPEAT"/>
    <property type="match status" value="1"/>
</dbReference>
<comment type="caution">
    <text evidence="4">The sequence shown here is derived from an EMBL/GenBank/DDBJ whole genome shotgun (WGS) entry which is preliminary data.</text>
</comment>
<dbReference type="InterPro" id="IPR034998">
    <property type="entry name" value="ANKLE1"/>
</dbReference>
<dbReference type="Gene3D" id="1.10.720.40">
    <property type="match status" value="1"/>
</dbReference>
<evidence type="ECO:0000256" key="2">
    <source>
        <dbReference type="SAM" id="MobiDB-lite"/>
    </source>
</evidence>
<dbReference type="CDD" id="cd12934">
    <property type="entry name" value="LEM"/>
    <property type="match status" value="1"/>
</dbReference>
<keyword evidence="5" id="KW-1185">Reference proteome</keyword>
<dbReference type="EMBL" id="JAPTSV010000774">
    <property type="protein sequence ID" value="KAJ1519136.1"/>
    <property type="molecule type" value="Genomic_DNA"/>
</dbReference>
<gene>
    <name evidence="4" type="ORF">ONE63_011256</name>
</gene>
<protein>
    <recommendedName>
        <fullName evidence="3">LEM domain-containing protein</fullName>
    </recommendedName>
</protein>
<sequence>MSPKGYAPPKLSLALQLFEAVEEKNLQDVLTLLDRDGADPNFIIPQKGISPFHLLIGSECSYFAEEATRAFLQRSGNPNVRSEDGLTPVHVAAVWGRTGLLALLLSCGGDPWMRDAELGFTPLHFALKEKHWEAALILQRFQLMDRRNRHSDVHAIPRFNINLETVVVSAGEMQAEYAASSCPQDNLSPVFLSPVQASKKVNDKYDWNIEPLETNEYVRQWCHKEFTPLPVTSTPTHHKTLNCGVAGQNHGQTVSASNNPNITSSKAMTPKNVEYCTGTASPTGVSHSKNMSKPTTDVRKNLFLELKKRFNGLKQSFDLSKDDSSKRNLFERSSGYFGRKSLRKSMQKAKTSCPETAQEKTAVVGLNDSTCASGYLSFKTSRSTESEDGGNGDRTSPGIDCGIQSSLENSPVDEVDAVPLNNSVDTSVEWIASQSCFLEERSPDSSNSQSFVTCDEGPSLNVSSVAPLHHAVSTALHIPIDPPQEAPKRPPRRKQLRALNSTLAETVPSSAPSTVSFGTIISEEYRYTDDDAGVVLIESHLLTKPLDVPSPSDSESVVSVPNTVISDAPTATTDISSVPASFCYDSVALRKELVSLGENVGPITTTTKKVYLRRLYRLKKKNRFSCTAQDAPTYTPELHRVLKGDEWETDALTYAKYEKLMCAPFENPDPNRRWREGLAKSSFNYLLLDPRLSNNLPANVTVYDLSTWRQFLSAVFYIGKGKRSRPYAHLYQAVHSWSKGERSNNSNAKVIITSLYLLHSNFVCVPSSYFKLYVAGSAYS</sequence>
<dbReference type="SUPFAM" id="SSF48403">
    <property type="entry name" value="Ankyrin repeat"/>
    <property type="match status" value="1"/>
</dbReference>
<dbReference type="SUPFAM" id="SSF63451">
    <property type="entry name" value="LEM domain"/>
    <property type="match status" value="1"/>
</dbReference>
<keyword evidence="1" id="KW-0040">ANK repeat</keyword>
<dbReference type="Proteomes" id="UP001075354">
    <property type="component" value="Unassembled WGS sequence"/>
</dbReference>
<dbReference type="GO" id="GO:0005737">
    <property type="term" value="C:cytoplasm"/>
    <property type="evidence" value="ECO:0007669"/>
    <property type="project" value="TreeGrafter"/>
</dbReference>
<dbReference type="GO" id="GO:0004520">
    <property type="term" value="F:DNA endonuclease activity"/>
    <property type="evidence" value="ECO:0007669"/>
    <property type="project" value="TreeGrafter"/>
</dbReference>
<dbReference type="SMART" id="SM00540">
    <property type="entry name" value="LEM"/>
    <property type="match status" value="1"/>
</dbReference>
<evidence type="ECO:0000313" key="5">
    <source>
        <dbReference type="Proteomes" id="UP001075354"/>
    </source>
</evidence>
<dbReference type="InterPro" id="IPR011015">
    <property type="entry name" value="LEM/LEM-like_dom_sf"/>
</dbReference>
<dbReference type="InterPro" id="IPR036770">
    <property type="entry name" value="Ankyrin_rpt-contain_sf"/>
</dbReference>
<evidence type="ECO:0000313" key="4">
    <source>
        <dbReference type="EMBL" id="KAJ1519136.1"/>
    </source>
</evidence>
<dbReference type="PROSITE" id="PS50297">
    <property type="entry name" value="ANK_REP_REGION"/>
    <property type="match status" value="1"/>
</dbReference>
<dbReference type="Pfam" id="PF12796">
    <property type="entry name" value="Ank_2"/>
    <property type="match status" value="1"/>
</dbReference>
<feature type="repeat" description="ANK" evidence="1">
    <location>
        <begin position="84"/>
        <end position="116"/>
    </location>
</feature>
<dbReference type="PANTHER" id="PTHR46427:SF1">
    <property type="entry name" value="ANKYRIN REPEAT AND LEM DOMAIN-CONTAINING PROTEIN 1"/>
    <property type="match status" value="1"/>
</dbReference>
<dbReference type="GO" id="GO:0000724">
    <property type="term" value="P:double-strand break repair via homologous recombination"/>
    <property type="evidence" value="ECO:0007669"/>
    <property type="project" value="TreeGrafter"/>
</dbReference>
<feature type="region of interest" description="Disordered" evidence="2">
    <location>
        <begin position="381"/>
        <end position="401"/>
    </location>
</feature>
<dbReference type="GO" id="GO:0000712">
    <property type="term" value="P:resolution of meiotic recombination intermediates"/>
    <property type="evidence" value="ECO:0007669"/>
    <property type="project" value="TreeGrafter"/>
</dbReference>
<dbReference type="InterPro" id="IPR002110">
    <property type="entry name" value="Ankyrin_rpt"/>
</dbReference>
<dbReference type="InterPro" id="IPR003887">
    <property type="entry name" value="LEM_dom"/>
</dbReference>
<accession>A0AAV7X3R9</accession>
<dbReference type="SMART" id="SM00248">
    <property type="entry name" value="ANK"/>
    <property type="match status" value="3"/>
</dbReference>
<reference evidence="4" key="1">
    <citation type="submission" date="2022-12" db="EMBL/GenBank/DDBJ databases">
        <title>Chromosome-level genome assembly of the bean flower thrips Megalurothrips usitatus.</title>
        <authorList>
            <person name="Ma L."/>
            <person name="Liu Q."/>
            <person name="Li H."/>
            <person name="Cai W."/>
        </authorList>
    </citation>
    <scope>NUCLEOTIDE SEQUENCE</scope>
    <source>
        <strain evidence="4">Cailab_2022a</strain>
    </source>
</reference>
<dbReference type="Gene3D" id="1.25.40.20">
    <property type="entry name" value="Ankyrin repeat-containing domain"/>
    <property type="match status" value="1"/>
</dbReference>